<dbReference type="EMBL" id="PDXB01000075">
    <property type="protein sequence ID" value="RYN16399.1"/>
    <property type="molecule type" value="Genomic_DNA"/>
</dbReference>
<dbReference type="Proteomes" id="UP000292402">
    <property type="component" value="Unassembled WGS sequence"/>
</dbReference>
<reference evidence="1" key="1">
    <citation type="submission" date="2017-10" db="EMBL/GenBank/DDBJ databases">
        <authorList>
            <person name="Armitage A.D."/>
            <person name="Barbara D.J."/>
            <person name="Woodhall J.W."/>
            <person name="Sreenivasaprasad S."/>
            <person name="Lane C.R."/>
            <person name="Clarkson J.P."/>
            <person name="Harrison R.J."/>
        </authorList>
    </citation>
    <scope>NUCLEOTIDE SEQUENCE</scope>
    <source>
        <strain evidence="1">FERA 1164</strain>
    </source>
</reference>
<dbReference type="EMBL" id="PDXA01000083">
    <property type="protein sequence ID" value="RYN28348.1"/>
    <property type="molecule type" value="Genomic_DNA"/>
</dbReference>
<name>A0A4Q4LZ37_9PLEO</name>
<comment type="caution">
    <text evidence="2">The sequence shown here is derived from an EMBL/GenBank/DDBJ whole genome shotgun (WGS) entry which is preliminary data.</text>
</comment>
<evidence type="ECO:0000313" key="3">
    <source>
        <dbReference type="Proteomes" id="UP000292402"/>
    </source>
</evidence>
<accession>A0A4Q4LZ37</accession>
<proteinExistence type="predicted"/>
<gene>
    <name evidence="2" type="ORF">AA0114_g12469</name>
    <name evidence="1" type="ORF">AA0115_g12384</name>
</gene>
<evidence type="ECO:0000313" key="1">
    <source>
        <dbReference type="EMBL" id="RYN16399.1"/>
    </source>
</evidence>
<reference evidence="1 3" key="2">
    <citation type="journal article" date="2019" name="bioRxiv">
        <title>Genomics, evolutionary history and diagnostics of the Alternaria alternata species group including apple and Asian pear pathotypes.</title>
        <authorList>
            <person name="Armitage A.D."/>
            <person name="Cockerton H.M."/>
            <person name="Sreenivasaprasad S."/>
            <person name="Woodhall J.W."/>
            <person name="Lane C.R."/>
            <person name="Harrison R.J."/>
            <person name="Clarkson J.P."/>
        </authorList>
    </citation>
    <scope>NUCLEOTIDE SEQUENCE [LARGE SCALE GENOMIC DNA]</scope>
    <source>
        <strain evidence="3">FERA 1082</strain>
        <strain evidence="1">FERA 1164</strain>
    </source>
</reference>
<reference evidence="2" key="3">
    <citation type="journal article" date="2019" name="J. ISSAAS">
        <title>Genomics, evolutionary history and diagnostics of the Alternaria alternata species group including apple and Asian pear pathotypes.</title>
        <authorList>
            <person name="Armitage A.D."/>
            <person name="Cockerton H.M."/>
            <person name="Sreenivasaprasad S."/>
            <person name="Woodhall J."/>
            <person name="Lane C."/>
            <person name="Harrison R.J."/>
            <person name="Clarkson J.P."/>
        </authorList>
    </citation>
    <scope>NUCLEOTIDE SEQUENCE</scope>
    <source>
        <strain evidence="2">FERA 1082</strain>
    </source>
</reference>
<evidence type="ECO:0000313" key="2">
    <source>
        <dbReference type="EMBL" id="RYN28348.1"/>
    </source>
</evidence>
<sequence length="291" mass="33267">MHLNLWFSKSRNEASITFPYDSMSNAAKKLDLLNGLQHTIPISSVPFPKGERILKLKPSISDRMSTADIHECLAQVVGEDYEQCFHDGSDLLVRMKSPESARNQKGKIVQIGHSNYTLEFAGYHSTTYTCDDVKGASNEKLLDAIDHPDIATKTGIGLVRQLNLGPRAAFIFDEALENCAEFTLWVPPYHLEFTPAQSRCPLCKNDHNSKEWTCDKMEIVKDIAPPGGYLPKWLPKIQEWKSLFKLKNDLDPGKVFKPKNWQFEILENFEREYTVLEAEKEKLRYRYLGIA</sequence>
<organism evidence="2 3">
    <name type="scientific">Alternaria tenuissima</name>
    <dbReference type="NCBI Taxonomy" id="119927"/>
    <lineage>
        <taxon>Eukaryota</taxon>
        <taxon>Fungi</taxon>
        <taxon>Dikarya</taxon>
        <taxon>Ascomycota</taxon>
        <taxon>Pezizomycotina</taxon>
        <taxon>Dothideomycetes</taxon>
        <taxon>Pleosporomycetidae</taxon>
        <taxon>Pleosporales</taxon>
        <taxon>Pleosporineae</taxon>
        <taxon>Pleosporaceae</taxon>
        <taxon>Alternaria</taxon>
        <taxon>Alternaria sect. Alternaria</taxon>
        <taxon>Alternaria alternata complex</taxon>
    </lineage>
</organism>
<protein>
    <submittedName>
        <fullName evidence="2">Uncharacterized protein</fullName>
    </submittedName>
</protein>
<dbReference type="AlphaFoldDB" id="A0A4Q4LZ37"/>
<dbReference type="Proteomes" id="UP000292340">
    <property type="component" value="Unassembled WGS sequence"/>
</dbReference>